<accession>A0A8S4SBT0</accession>
<dbReference type="EMBL" id="CAKXAJ010026132">
    <property type="protein sequence ID" value="CAH2257912.1"/>
    <property type="molecule type" value="Genomic_DNA"/>
</dbReference>
<protein>
    <submittedName>
        <fullName evidence="2">Jg25234 protein</fullName>
    </submittedName>
</protein>
<evidence type="ECO:0000256" key="1">
    <source>
        <dbReference type="SAM" id="MobiDB-lite"/>
    </source>
</evidence>
<evidence type="ECO:0000313" key="3">
    <source>
        <dbReference type="Proteomes" id="UP000838756"/>
    </source>
</evidence>
<dbReference type="OrthoDB" id="8113238at2759"/>
<name>A0A8S4SBT0_9NEOP</name>
<dbReference type="AlphaFoldDB" id="A0A8S4SBT0"/>
<reference evidence="2" key="1">
    <citation type="submission" date="2022-03" db="EMBL/GenBank/DDBJ databases">
        <authorList>
            <person name="Lindestad O."/>
        </authorList>
    </citation>
    <scope>NUCLEOTIDE SEQUENCE</scope>
</reference>
<proteinExistence type="predicted"/>
<comment type="caution">
    <text evidence="2">The sequence shown here is derived from an EMBL/GenBank/DDBJ whole genome shotgun (WGS) entry which is preliminary data.</text>
</comment>
<feature type="compositionally biased region" description="Low complexity" evidence="1">
    <location>
        <begin position="10"/>
        <end position="27"/>
    </location>
</feature>
<keyword evidence="3" id="KW-1185">Reference proteome</keyword>
<organism evidence="2 3">
    <name type="scientific">Pararge aegeria aegeria</name>
    <dbReference type="NCBI Taxonomy" id="348720"/>
    <lineage>
        <taxon>Eukaryota</taxon>
        <taxon>Metazoa</taxon>
        <taxon>Ecdysozoa</taxon>
        <taxon>Arthropoda</taxon>
        <taxon>Hexapoda</taxon>
        <taxon>Insecta</taxon>
        <taxon>Pterygota</taxon>
        <taxon>Neoptera</taxon>
        <taxon>Endopterygota</taxon>
        <taxon>Lepidoptera</taxon>
        <taxon>Glossata</taxon>
        <taxon>Ditrysia</taxon>
        <taxon>Papilionoidea</taxon>
        <taxon>Nymphalidae</taxon>
        <taxon>Satyrinae</taxon>
        <taxon>Satyrini</taxon>
        <taxon>Parargina</taxon>
        <taxon>Pararge</taxon>
    </lineage>
</organism>
<sequence>MDKNKSFALPKPVRPTTKRTTVTEVPTTSKKVIPREKFCSRKSIAPNKITARANTTILSDKSIWKPEASSDLDAADAEIAYGKFLRNMLEECLVEEKIKREETQMDVQMAQLADRFKKTMDQLDRTNRRLKDIKFVVEQKRLLDLKNQDCSNFYNLTENSTLEEKINNLTSSEEACLDHLETINVDFGFNHESGHKQLLDAVNEAIEGLEGIKKNSKLDTAKFHEYESLHKNLEEIEKDRFNIDMLKSEFEVKFPKFSEKLLKDVSDKMALLMEDEVDDN</sequence>
<dbReference type="Proteomes" id="UP000838756">
    <property type="component" value="Unassembled WGS sequence"/>
</dbReference>
<feature type="region of interest" description="Disordered" evidence="1">
    <location>
        <begin position="1"/>
        <end position="27"/>
    </location>
</feature>
<evidence type="ECO:0000313" key="2">
    <source>
        <dbReference type="EMBL" id="CAH2257912.1"/>
    </source>
</evidence>
<gene>
    <name evidence="2" type="primary">jg25234</name>
    <name evidence="2" type="ORF">PAEG_LOCUS23235</name>
</gene>